<dbReference type="InterPro" id="IPR000800">
    <property type="entry name" value="Notch_dom"/>
</dbReference>
<feature type="region of interest" description="Disordered" evidence="4">
    <location>
        <begin position="698"/>
        <end position="718"/>
    </location>
</feature>
<gene>
    <name evidence="7" type="ORF">SARC_04703</name>
</gene>
<dbReference type="PRINTS" id="PR00074">
    <property type="entry name" value="LYSYLOXIDASE"/>
</dbReference>
<evidence type="ECO:0000313" key="8">
    <source>
        <dbReference type="Proteomes" id="UP000054560"/>
    </source>
</evidence>
<feature type="chain" id="PRO_5005538969" description="LNR domain-containing protein" evidence="5">
    <location>
        <begin position="20"/>
        <end position="730"/>
    </location>
</feature>
<reference evidence="7 8" key="1">
    <citation type="submission" date="2011-02" db="EMBL/GenBank/DDBJ databases">
        <title>The Genome Sequence of Sphaeroforma arctica JP610.</title>
        <authorList>
            <consortium name="The Broad Institute Genome Sequencing Platform"/>
            <person name="Russ C."/>
            <person name="Cuomo C."/>
            <person name="Young S.K."/>
            <person name="Zeng Q."/>
            <person name="Gargeya S."/>
            <person name="Alvarado L."/>
            <person name="Berlin A."/>
            <person name="Chapman S.B."/>
            <person name="Chen Z."/>
            <person name="Freedman E."/>
            <person name="Gellesch M."/>
            <person name="Goldberg J."/>
            <person name="Griggs A."/>
            <person name="Gujja S."/>
            <person name="Heilman E."/>
            <person name="Heiman D."/>
            <person name="Howarth C."/>
            <person name="Mehta T."/>
            <person name="Neiman D."/>
            <person name="Pearson M."/>
            <person name="Roberts A."/>
            <person name="Saif S."/>
            <person name="Shea T."/>
            <person name="Shenoy N."/>
            <person name="Sisk P."/>
            <person name="Stolte C."/>
            <person name="Sykes S."/>
            <person name="White J."/>
            <person name="Yandava C."/>
            <person name="Burger G."/>
            <person name="Gray M.W."/>
            <person name="Holland P.W.H."/>
            <person name="King N."/>
            <person name="Lang F.B.F."/>
            <person name="Roger A.J."/>
            <person name="Ruiz-Trillo I."/>
            <person name="Haas B."/>
            <person name="Nusbaum C."/>
            <person name="Birren B."/>
        </authorList>
    </citation>
    <scope>NUCLEOTIDE SEQUENCE [LARGE SCALE GENOMIC DNA]</scope>
    <source>
        <strain evidence="7 8">JP610</strain>
    </source>
</reference>
<keyword evidence="3" id="KW-0325">Glycoprotein</keyword>
<organism evidence="7 8">
    <name type="scientific">Sphaeroforma arctica JP610</name>
    <dbReference type="NCBI Taxonomy" id="667725"/>
    <lineage>
        <taxon>Eukaryota</taxon>
        <taxon>Ichthyosporea</taxon>
        <taxon>Ichthyophonida</taxon>
        <taxon>Sphaeroforma</taxon>
    </lineage>
</organism>
<keyword evidence="2" id="KW-1015">Disulfide bond</keyword>
<dbReference type="PANTHER" id="PTHR45817">
    <property type="entry name" value="LYSYL OXIDASE-LIKE-RELATED"/>
    <property type="match status" value="1"/>
</dbReference>
<dbReference type="RefSeq" id="XP_014156934.1">
    <property type="nucleotide sequence ID" value="XM_014301459.1"/>
</dbReference>
<evidence type="ECO:0000256" key="3">
    <source>
        <dbReference type="ARBA" id="ARBA00023180"/>
    </source>
</evidence>
<dbReference type="eggNOG" id="ENOG502QWET">
    <property type="taxonomic scope" value="Eukaryota"/>
</dbReference>
<dbReference type="SMART" id="SM00004">
    <property type="entry name" value="NL"/>
    <property type="match status" value="1"/>
</dbReference>
<protein>
    <recommendedName>
        <fullName evidence="6">LNR domain-containing protein</fullName>
    </recommendedName>
</protein>
<dbReference type="PANTHER" id="PTHR45817:SF4">
    <property type="entry name" value="LYSYL OXIDASE-LIKE-RELATED"/>
    <property type="match status" value="1"/>
</dbReference>
<dbReference type="Proteomes" id="UP000054560">
    <property type="component" value="Unassembled WGS sequence"/>
</dbReference>
<keyword evidence="8" id="KW-1185">Reference proteome</keyword>
<keyword evidence="5" id="KW-0732">Signal</keyword>
<dbReference type="OrthoDB" id="547291at2759"/>
<evidence type="ECO:0000256" key="5">
    <source>
        <dbReference type="SAM" id="SignalP"/>
    </source>
</evidence>
<evidence type="ECO:0000256" key="2">
    <source>
        <dbReference type="ARBA" id="ARBA00023157"/>
    </source>
</evidence>
<dbReference type="GO" id="GO:0004720">
    <property type="term" value="F:protein-lysine 6-oxidase activity"/>
    <property type="evidence" value="ECO:0007669"/>
    <property type="project" value="TreeGrafter"/>
</dbReference>
<dbReference type="InterPro" id="IPR050912">
    <property type="entry name" value="LOX-like_protein"/>
</dbReference>
<dbReference type="AlphaFoldDB" id="A0A0L0G1L2"/>
<dbReference type="InterPro" id="IPR001695">
    <property type="entry name" value="Lysyl_oxidase"/>
</dbReference>
<dbReference type="GO" id="GO:0005507">
    <property type="term" value="F:copper ion binding"/>
    <property type="evidence" value="ECO:0007669"/>
    <property type="project" value="InterPro"/>
</dbReference>
<evidence type="ECO:0000256" key="1">
    <source>
        <dbReference type="ARBA" id="ARBA00022737"/>
    </source>
</evidence>
<dbReference type="GO" id="GO:0005615">
    <property type="term" value="C:extracellular space"/>
    <property type="evidence" value="ECO:0007669"/>
    <property type="project" value="TreeGrafter"/>
</dbReference>
<keyword evidence="1" id="KW-0677">Repeat</keyword>
<dbReference type="STRING" id="667725.A0A0L0G1L2"/>
<proteinExistence type="predicted"/>
<feature type="signal peptide" evidence="5">
    <location>
        <begin position="1"/>
        <end position="19"/>
    </location>
</feature>
<dbReference type="EMBL" id="KQ241870">
    <property type="protein sequence ID" value="KNC83032.1"/>
    <property type="molecule type" value="Genomic_DNA"/>
</dbReference>
<dbReference type="GeneID" id="25905207"/>
<evidence type="ECO:0000259" key="6">
    <source>
        <dbReference type="SMART" id="SM00004"/>
    </source>
</evidence>
<sequence>MRTLILALAVAASISNVLGQIFEEERFTCRTELMHNGACDHHNNVLECGFDGGDCCLATCDCTSNEEYVCLPGCHCNNLDSAACGSPVWTEADCKDPNIGKPNAEHLVAIWTGNGYNHQRETQIRITFNFLDGKKIQVTGGWDTSAPGRQSERSLNLEHKAIESVTVTLLDDYTDGWFMHSGVRITLPESGRVMYFPYQGWLNSDLPEVEIGVGPSDMVDYQITLWTGNNYLGDRREPLYLILYGEGPEIGILGENTTRIELNGYFSLSSKLSFTVFANEVGDVSHLDIIAPGEDAWFMQAGILITHHSVEFGVRSKYMPANGWVSSSTNSADDCTVSADGEGVKRVVSGSGNIVEYLVDIALSDAADAGREGPVSIQFYDKTDYYSRAAELGSRFPKDGHVKVTVFAQKIQVAKIRLQFGEESDDPMLVDSITVTRPDLPLQDPIQFTIGEWMTGGESDQTFTRVDFEQIPSDIEMADLDFDTIQFLNNFRAYEVDIQGDDLECALEESCLLPIGERVMGETMGDERIIIRFETTTWNVGNDVFYPPPEGEFVWHACHNHYHGMTGYATYYITTAGSFSNIILRGHKASHCVMDSTCERSGNDMQHRCTNQGIAVGCADTYSRGLDCQWVDVTPLPAGWYVMNVNINLDKRVREYSYFNNDGHILFQWDPSQPKNDMIVQACLIIDESLTECPPDTPQFDQMRPGTDGGNGGTIEPEKRFYADVDNGRW</sequence>
<name>A0A0L0G1L2_9EUKA</name>
<evidence type="ECO:0000256" key="4">
    <source>
        <dbReference type="SAM" id="MobiDB-lite"/>
    </source>
</evidence>
<evidence type="ECO:0000313" key="7">
    <source>
        <dbReference type="EMBL" id="KNC83032.1"/>
    </source>
</evidence>
<feature type="domain" description="LNR" evidence="6">
    <location>
        <begin position="22"/>
        <end position="56"/>
    </location>
</feature>
<accession>A0A0L0G1L2</accession>
<dbReference type="Pfam" id="PF01186">
    <property type="entry name" value="Lysyl_oxidase"/>
    <property type="match status" value="1"/>
</dbReference>